<dbReference type="Proteomes" id="UP000233551">
    <property type="component" value="Unassembled WGS sequence"/>
</dbReference>
<proteinExistence type="predicted"/>
<reference evidence="1 2" key="1">
    <citation type="submission" date="2017-11" db="EMBL/GenBank/DDBJ databases">
        <title>De-novo sequencing of pomegranate (Punica granatum L.) genome.</title>
        <authorList>
            <person name="Akparov Z."/>
            <person name="Amiraslanov A."/>
            <person name="Hajiyeva S."/>
            <person name="Abbasov M."/>
            <person name="Kaur K."/>
            <person name="Hamwieh A."/>
            <person name="Solovyev V."/>
            <person name="Salamov A."/>
            <person name="Braich B."/>
            <person name="Kosarev P."/>
            <person name="Mahmoud A."/>
            <person name="Hajiyev E."/>
            <person name="Babayeva S."/>
            <person name="Izzatullayeva V."/>
            <person name="Mammadov A."/>
            <person name="Mammadov A."/>
            <person name="Sharifova S."/>
            <person name="Ojaghi J."/>
            <person name="Eynullazada K."/>
            <person name="Bayramov B."/>
            <person name="Abdulazimova A."/>
            <person name="Shahmuradov I."/>
        </authorList>
    </citation>
    <scope>NUCLEOTIDE SEQUENCE [LARGE SCALE GENOMIC DNA]</scope>
    <source>
        <strain evidence="2">cv. AG2017</strain>
        <tissue evidence="1">Leaf</tissue>
    </source>
</reference>
<comment type="caution">
    <text evidence="1">The sequence shown here is derived from an EMBL/GenBank/DDBJ whole genome shotgun (WGS) entry which is preliminary data.</text>
</comment>
<sequence>MRSTNPWHVSRQRLPSWARSARMYVQLMSQVVMMLCSHPLRSSAWASLTLMPRLMDSRPGIVANWLGPTILPENIKRPYGLNHKGFHKTTASYRLEDDVGECLVYESRRVGKQEGPEDKEQEPMACVTSKAALLGMECANVRPANEPSSLDAVLPSIAELSLGLLNADA</sequence>
<dbReference type="AlphaFoldDB" id="A0A2I0KJ32"/>
<protein>
    <submittedName>
        <fullName evidence="1">Uncharacterized protein</fullName>
    </submittedName>
</protein>
<evidence type="ECO:0000313" key="1">
    <source>
        <dbReference type="EMBL" id="PKI68491.1"/>
    </source>
</evidence>
<keyword evidence="2" id="KW-1185">Reference proteome</keyword>
<evidence type="ECO:0000313" key="2">
    <source>
        <dbReference type="Proteomes" id="UP000233551"/>
    </source>
</evidence>
<name>A0A2I0KJ32_PUNGR</name>
<organism evidence="1 2">
    <name type="scientific">Punica granatum</name>
    <name type="common">Pomegranate</name>
    <dbReference type="NCBI Taxonomy" id="22663"/>
    <lineage>
        <taxon>Eukaryota</taxon>
        <taxon>Viridiplantae</taxon>
        <taxon>Streptophyta</taxon>
        <taxon>Embryophyta</taxon>
        <taxon>Tracheophyta</taxon>
        <taxon>Spermatophyta</taxon>
        <taxon>Magnoliopsida</taxon>
        <taxon>eudicotyledons</taxon>
        <taxon>Gunneridae</taxon>
        <taxon>Pentapetalae</taxon>
        <taxon>rosids</taxon>
        <taxon>malvids</taxon>
        <taxon>Myrtales</taxon>
        <taxon>Lythraceae</taxon>
        <taxon>Punica</taxon>
    </lineage>
</organism>
<accession>A0A2I0KJ32</accession>
<dbReference type="EMBL" id="PGOL01000553">
    <property type="protein sequence ID" value="PKI68491.1"/>
    <property type="molecule type" value="Genomic_DNA"/>
</dbReference>
<gene>
    <name evidence="1" type="ORF">CRG98_011129</name>
</gene>